<feature type="compositionally biased region" description="Basic and acidic residues" evidence="1">
    <location>
        <begin position="277"/>
        <end position="289"/>
    </location>
</feature>
<dbReference type="Proteomes" id="UP000095751">
    <property type="component" value="Unassembled WGS sequence"/>
</dbReference>
<feature type="region of interest" description="Disordered" evidence="1">
    <location>
        <begin position="667"/>
        <end position="710"/>
    </location>
</feature>
<feature type="compositionally biased region" description="Basic and acidic residues" evidence="1">
    <location>
        <begin position="42"/>
        <end position="66"/>
    </location>
</feature>
<feature type="compositionally biased region" description="Basic and acidic residues" evidence="1">
    <location>
        <begin position="593"/>
        <end position="603"/>
    </location>
</feature>
<feature type="compositionally biased region" description="Basic residues" evidence="1">
    <location>
        <begin position="109"/>
        <end position="121"/>
    </location>
</feature>
<feature type="region of interest" description="Disordered" evidence="1">
    <location>
        <begin position="629"/>
        <end position="654"/>
    </location>
</feature>
<evidence type="ECO:0000313" key="2">
    <source>
        <dbReference type="EMBL" id="OEU19002.1"/>
    </source>
</evidence>
<feature type="compositionally biased region" description="Basic and acidic residues" evidence="1">
    <location>
        <begin position="681"/>
        <end position="710"/>
    </location>
</feature>
<feature type="compositionally biased region" description="Low complexity" evidence="1">
    <location>
        <begin position="68"/>
        <end position="79"/>
    </location>
</feature>
<gene>
    <name evidence="2" type="ORF">FRACYDRAFT_237294</name>
</gene>
<dbReference type="InParanoid" id="A0A1E7FLF9"/>
<feature type="compositionally biased region" description="Pro residues" evidence="1">
    <location>
        <begin position="224"/>
        <end position="242"/>
    </location>
</feature>
<feature type="compositionally biased region" description="Polar residues" evidence="1">
    <location>
        <begin position="604"/>
        <end position="614"/>
    </location>
</feature>
<feature type="compositionally biased region" description="Pro residues" evidence="1">
    <location>
        <begin position="140"/>
        <end position="150"/>
    </location>
</feature>
<feature type="region of interest" description="Disordered" evidence="1">
    <location>
        <begin position="1"/>
        <end position="490"/>
    </location>
</feature>
<evidence type="ECO:0000313" key="3">
    <source>
        <dbReference type="Proteomes" id="UP000095751"/>
    </source>
</evidence>
<protein>
    <submittedName>
        <fullName evidence="2">Uncharacterized protein</fullName>
    </submittedName>
</protein>
<accession>A0A1E7FLF9</accession>
<sequence length="1045" mass="114374">MEVGDTKTASSSTGIGGMSKEESSIMEANGTGKVWSASESLVKIEDRDDGIDDRSSRREMGEERDGPSISKKSMQSKSSPNARKGKGSSVSHHSPRLQRPYPNEGFHPSYHHHHQPHHPPHPGRGGHYANHHGMHGGGRGPPPPAPYPHPHAPHPYYNGNSGGPQDHFRGPHPHHYHQMPPLPHHGQQSHYGGPNGHYSHPPNMPGRPGPPPPGYHPSGYGGPYPGPPPPIGYHPSGPPPPSYHNSHQASDSNSISSSRSKRSNKSQSTNGSRKKRTIEGVDDRSKDKSVPLSYSFRRTNSSSSNSTTTASKTTDQSTAESPNKRDRSSSRTSSYLPPMARSSVNIFEGEQPTHRRVNSGNSTTSSLSGGGFSLCSYEGPKADGTVDGNMPMSKASPKRRKGSDSAPVPMERNNNAQSIFKRKGNARMANASDQSIDGAESSRFRQLSMKDSEQEETGESSNRNIFLSLSTSPINHHDVDETPISKNTNRKRNMTPKITVKTDMHEVNEKQRHGSISDTPTPPNMMQNEMMTDEHTLNRHLRGQSFTPLPHSGETGISPSAAAFAAMAPSLSWSIAGDTPSLEDLAGCSWEENSEKGERRRPDSTTSYLSSATSNMVISPQHFSLWKEDHESKKKNDEDENDKDDGESIRLSMLSPNSEIALSVDRAGGTTTPLPIFFRDSGSDERENQHSDRPDKRSIHGKEQGTKGAQHEQLYHSNSVFMDRRQKQPTPQFFSHGPPRDGLPPTPVFAGSKPPAPHYPGSNMGMGFARSPLHSERRDFVHMFGNHPPPGPHNDRIRNLRGRMPPGTHMAPMPIHIPQPMSSHHPLTSPMGLSGPKPMWSPHHRGMVPPMASPHHMSPMDITQSKRKCVPLKPPIPSKFQGDMEKLKGATVPEFTSLVNFPVHMSQKQAVNLPEGMRCCVMCGSACPCSNGNKKKCNGPLGGKKDSRSANGQNMAGDKGGYAIIPTQNKGLCTLCDVNVWVVANSGLEIKWCKGCKNFRPWAAFGDKGLATKCLRCRERQREKYALQKDEKEKARLQKGVKAKA</sequence>
<name>A0A1E7FLF9_9STRA</name>
<proteinExistence type="predicted"/>
<dbReference type="KEGG" id="fcy:FRACYDRAFT_237294"/>
<feature type="compositionally biased region" description="Low complexity" evidence="1">
    <location>
        <begin position="243"/>
        <end position="258"/>
    </location>
</feature>
<feature type="compositionally biased region" description="Low complexity" evidence="1">
    <location>
        <begin position="299"/>
        <end position="318"/>
    </location>
</feature>
<dbReference type="EMBL" id="KV784356">
    <property type="protein sequence ID" value="OEU19002.1"/>
    <property type="molecule type" value="Genomic_DNA"/>
</dbReference>
<reference evidence="2 3" key="1">
    <citation type="submission" date="2016-09" db="EMBL/GenBank/DDBJ databases">
        <title>Extensive genetic diversity and differential bi-allelic expression allows diatom success in the polar Southern Ocean.</title>
        <authorList>
            <consortium name="DOE Joint Genome Institute"/>
            <person name="Mock T."/>
            <person name="Otillar R.P."/>
            <person name="Strauss J."/>
            <person name="Dupont C."/>
            <person name="Frickenhaus S."/>
            <person name="Maumus F."/>
            <person name="Mcmullan M."/>
            <person name="Sanges R."/>
            <person name="Schmutz J."/>
            <person name="Toseland A."/>
            <person name="Valas R."/>
            <person name="Veluchamy A."/>
            <person name="Ward B.J."/>
            <person name="Allen A."/>
            <person name="Barry K."/>
            <person name="Falciatore A."/>
            <person name="Ferrante M."/>
            <person name="Fortunato A.E."/>
            <person name="Gloeckner G."/>
            <person name="Gruber A."/>
            <person name="Hipkin R."/>
            <person name="Janech M."/>
            <person name="Kroth P."/>
            <person name="Leese F."/>
            <person name="Lindquist E."/>
            <person name="Lyon B.R."/>
            <person name="Martin J."/>
            <person name="Mayer C."/>
            <person name="Parker M."/>
            <person name="Quesneville H."/>
            <person name="Raymond J."/>
            <person name="Uhlig C."/>
            <person name="Valentin K.U."/>
            <person name="Worden A.Z."/>
            <person name="Armbrust E.V."/>
            <person name="Bowler C."/>
            <person name="Green B."/>
            <person name="Moulton V."/>
            <person name="Van Oosterhout C."/>
            <person name="Grigoriev I."/>
        </authorList>
    </citation>
    <scope>NUCLEOTIDE SEQUENCE [LARGE SCALE GENOMIC DNA]</scope>
    <source>
        <strain evidence="2 3">CCMP1102</strain>
    </source>
</reference>
<dbReference type="OrthoDB" id="49093at2759"/>
<feature type="compositionally biased region" description="Polar residues" evidence="1">
    <location>
        <begin position="459"/>
        <end position="474"/>
    </location>
</feature>
<feature type="compositionally biased region" description="Basic and acidic residues" evidence="1">
    <location>
        <begin position="440"/>
        <end position="452"/>
    </location>
</feature>
<feature type="compositionally biased region" description="Low complexity" evidence="1">
    <location>
        <begin position="358"/>
        <end position="367"/>
    </location>
</feature>
<keyword evidence="3" id="KW-1185">Reference proteome</keyword>
<feature type="region of interest" description="Disordered" evidence="1">
    <location>
        <begin position="591"/>
        <end position="614"/>
    </location>
</feature>
<dbReference type="AlphaFoldDB" id="A0A1E7FLF9"/>
<evidence type="ECO:0000256" key="1">
    <source>
        <dbReference type="SAM" id="MobiDB-lite"/>
    </source>
</evidence>
<feature type="compositionally biased region" description="Pro residues" evidence="1">
    <location>
        <begin position="202"/>
        <end position="215"/>
    </location>
</feature>
<organism evidence="2 3">
    <name type="scientific">Fragilariopsis cylindrus CCMP1102</name>
    <dbReference type="NCBI Taxonomy" id="635003"/>
    <lineage>
        <taxon>Eukaryota</taxon>
        <taxon>Sar</taxon>
        <taxon>Stramenopiles</taxon>
        <taxon>Ochrophyta</taxon>
        <taxon>Bacillariophyta</taxon>
        <taxon>Bacillariophyceae</taxon>
        <taxon>Bacillariophycidae</taxon>
        <taxon>Bacillariales</taxon>
        <taxon>Bacillariaceae</taxon>
        <taxon>Fragilariopsis</taxon>
    </lineage>
</organism>